<evidence type="ECO:0000313" key="3">
    <source>
        <dbReference type="EMBL" id="KAJ7943364.1"/>
    </source>
</evidence>
<feature type="region of interest" description="Disordered" evidence="1">
    <location>
        <begin position="77"/>
        <end position="102"/>
    </location>
</feature>
<gene>
    <name evidence="3" type="ORF">O6P43_032926</name>
</gene>
<protein>
    <submittedName>
        <fullName evidence="3">AT-rich interactive domain-containing protein 2</fullName>
    </submittedName>
</protein>
<dbReference type="PANTHER" id="PTHR46872:SF5">
    <property type="entry name" value="MYB-LIKE DOMAIN-CONTAINING PROTEIN"/>
    <property type="match status" value="1"/>
</dbReference>
<dbReference type="PROSITE" id="PS50090">
    <property type="entry name" value="MYB_LIKE"/>
    <property type="match status" value="1"/>
</dbReference>
<evidence type="ECO:0000259" key="2">
    <source>
        <dbReference type="PROSITE" id="PS50090"/>
    </source>
</evidence>
<keyword evidence="4" id="KW-1185">Reference proteome</keyword>
<feature type="region of interest" description="Disordered" evidence="1">
    <location>
        <begin position="157"/>
        <end position="181"/>
    </location>
</feature>
<feature type="compositionally biased region" description="Acidic residues" evidence="1">
    <location>
        <begin position="377"/>
        <end position="386"/>
    </location>
</feature>
<evidence type="ECO:0000313" key="4">
    <source>
        <dbReference type="Proteomes" id="UP001163823"/>
    </source>
</evidence>
<reference evidence="3" key="1">
    <citation type="journal article" date="2023" name="Science">
        <title>Elucidation of the pathway for biosynthesis of saponin adjuvants from the soapbark tree.</title>
        <authorList>
            <person name="Reed J."/>
            <person name="Orme A."/>
            <person name="El-Demerdash A."/>
            <person name="Owen C."/>
            <person name="Martin L.B.B."/>
            <person name="Misra R.C."/>
            <person name="Kikuchi S."/>
            <person name="Rejzek M."/>
            <person name="Martin A.C."/>
            <person name="Harkess A."/>
            <person name="Leebens-Mack J."/>
            <person name="Louveau T."/>
            <person name="Stephenson M.J."/>
            <person name="Osbourn A."/>
        </authorList>
    </citation>
    <scope>NUCLEOTIDE SEQUENCE</scope>
    <source>
        <strain evidence="3">S10</strain>
    </source>
</reference>
<comment type="caution">
    <text evidence="3">The sequence shown here is derived from an EMBL/GenBank/DDBJ whole genome shotgun (WGS) entry which is preliminary data.</text>
</comment>
<name>A0AAD7P649_QUISA</name>
<feature type="region of interest" description="Disordered" evidence="1">
    <location>
        <begin position="358"/>
        <end position="403"/>
    </location>
</feature>
<evidence type="ECO:0000256" key="1">
    <source>
        <dbReference type="SAM" id="MobiDB-lite"/>
    </source>
</evidence>
<proteinExistence type="predicted"/>
<dbReference type="AlphaFoldDB" id="A0AAD7P649"/>
<dbReference type="InterPro" id="IPR001005">
    <property type="entry name" value="SANT/Myb"/>
</dbReference>
<feature type="domain" description="Myb-like" evidence="2">
    <location>
        <begin position="264"/>
        <end position="312"/>
    </location>
</feature>
<dbReference type="EMBL" id="JARAOO010000014">
    <property type="protein sequence ID" value="KAJ7943364.1"/>
    <property type="molecule type" value="Genomic_DNA"/>
</dbReference>
<sequence>MGYKRPLDASEFRDLPFKQSQRFGYGNEMATFAETDPCNNAIVKPFITVSGEEEDGFCDIQWYDALHKDTVTEVSHVGDKDAETSTHLRSSSSEDDDAGSGATSLSSLSSDCFQFYFPLRTFVPLDDDYSSLNCAPRRLVPTGPNHQASIPTWRGSVHKMSGRRDTSNSHSFSPALGSNDVIGTDNEEKLMGTCVISMPDSSFSSSNSAKGGDWRIECNCLDCGSVRCVRQHVAEARENLKKTLGHESFMNLGFGNLGEEVACKWSEEEEEVFHEIVYSNPASSGRSFWKRLSGTFPSRSKKELVSFYYNVFILRRRAVQNRSRVLDIDSDDDEYHGSNAMPYNFDVLGEDENSAIESLDDQDDYVGNQENYSDKDDGNDDVDDTVGNDSGNSTEENGGSDQVSEACKLNSFGRSMSGSVAQNVSQTSVIAKEDFSAQEDSCMSFDCQSNMVDSYGSLDAGTVSQVGGFKSDHNTQLAGKLEGPGDWTNQVYLFDSCDTKHWFPSYLTAGIEFLPTSNIIEEIFGHGTSDKKDKK</sequence>
<feature type="compositionally biased region" description="Polar residues" evidence="1">
    <location>
        <begin position="393"/>
        <end position="403"/>
    </location>
</feature>
<dbReference type="Proteomes" id="UP001163823">
    <property type="component" value="Chromosome 14"/>
</dbReference>
<feature type="compositionally biased region" description="Basic and acidic residues" evidence="1">
    <location>
        <begin position="77"/>
        <end position="86"/>
    </location>
</feature>
<accession>A0AAD7P649</accession>
<dbReference type="PANTHER" id="PTHR46872">
    <property type="entry name" value="DNA BINDING PROTEIN"/>
    <property type="match status" value="1"/>
</dbReference>
<organism evidence="3 4">
    <name type="scientific">Quillaja saponaria</name>
    <name type="common">Soap bark tree</name>
    <dbReference type="NCBI Taxonomy" id="32244"/>
    <lineage>
        <taxon>Eukaryota</taxon>
        <taxon>Viridiplantae</taxon>
        <taxon>Streptophyta</taxon>
        <taxon>Embryophyta</taxon>
        <taxon>Tracheophyta</taxon>
        <taxon>Spermatophyta</taxon>
        <taxon>Magnoliopsida</taxon>
        <taxon>eudicotyledons</taxon>
        <taxon>Gunneridae</taxon>
        <taxon>Pentapetalae</taxon>
        <taxon>rosids</taxon>
        <taxon>fabids</taxon>
        <taxon>Fabales</taxon>
        <taxon>Quillajaceae</taxon>
        <taxon>Quillaja</taxon>
    </lineage>
</organism>